<keyword evidence="1" id="KW-0472">Membrane</keyword>
<keyword evidence="2" id="KW-0732">Signal</keyword>
<feature type="transmembrane region" description="Helical" evidence="1">
    <location>
        <begin position="60"/>
        <end position="85"/>
    </location>
</feature>
<dbReference type="Proteomes" id="UP001634394">
    <property type="component" value="Unassembled WGS sequence"/>
</dbReference>
<keyword evidence="1" id="KW-0812">Transmembrane</keyword>
<organism evidence="3 5">
    <name type="scientific">Sinanodonta woodiana</name>
    <name type="common">Chinese pond mussel</name>
    <name type="synonym">Anodonta woodiana</name>
    <dbReference type="NCBI Taxonomy" id="1069815"/>
    <lineage>
        <taxon>Eukaryota</taxon>
        <taxon>Metazoa</taxon>
        <taxon>Spiralia</taxon>
        <taxon>Lophotrochozoa</taxon>
        <taxon>Mollusca</taxon>
        <taxon>Bivalvia</taxon>
        <taxon>Autobranchia</taxon>
        <taxon>Heteroconchia</taxon>
        <taxon>Palaeoheterodonta</taxon>
        <taxon>Unionida</taxon>
        <taxon>Unionoidea</taxon>
        <taxon>Unionidae</taxon>
        <taxon>Unioninae</taxon>
        <taxon>Sinanodonta</taxon>
    </lineage>
</organism>
<dbReference type="EMBL" id="JBJQND010000007">
    <property type="protein sequence ID" value="KAL3871173.1"/>
    <property type="molecule type" value="Genomic_DNA"/>
</dbReference>
<sequence>MMGTSVPLVLGLKCVFGCSIGFVKELPGCSLHCQPKVLLESLFTASPSILVASKRKVNQAALGAGVGIGVTVVVVITVVSVFFILRRRKFKSAFVPKRMQEDVMTATFRPDNDFPLVSYDNYAVHVIDPKIPEEPQILTPHSINTGREASRAYDESMAIPRPRAIEKPPTNLLHI</sequence>
<proteinExistence type="predicted"/>
<feature type="chain" id="PRO_5044725189" evidence="2">
    <location>
        <begin position="18"/>
        <end position="175"/>
    </location>
</feature>
<evidence type="ECO:0000313" key="5">
    <source>
        <dbReference type="Proteomes" id="UP001634394"/>
    </source>
</evidence>
<keyword evidence="1" id="KW-1133">Transmembrane helix</keyword>
<evidence type="ECO:0000313" key="3">
    <source>
        <dbReference type="EMBL" id="KAL3871008.1"/>
    </source>
</evidence>
<dbReference type="EMBL" id="JBJQND010000007">
    <property type="protein sequence ID" value="KAL3871008.1"/>
    <property type="molecule type" value="Genomic_DNA"/>
</dbReference>
<accession>A0ABD3WCP3</accession>
<comment type="caution">
    <text evidence="3">The sequence shown here is derived from an EMBL/GenBank/DDBJ whole genome shotgun (WGS) entry which is preliminary data.</text>
</comment>
<evidence type="ECO:0000256" key="1">
    <source>
        <dbReference type="SAM" id="Phobius"/>
    </source>
</evidence>
<gene>
    <name evidence="3" type="ORF">ACJMK2_039033</name>
    <name evidence="4" type="ORF">ACJMK2_039189</name>
</gene>
<evidence type="ECO:0000256" key="2">
    <source>
        <dbReference type="SAM" id="SignalP"/>
    </source>
</evidence>
<reference evidence="3 5" key="1">
    <citation type="submission" date="2024-11" db="EMBL/GenBank/DDBJ databases">
        <title>Chromosome-level genome assembly of the freshwater bivalve Anodonta woodiana.</title>
        <authorList>
            <person name="Chen X."/>
        </authorList>
    </citation>
    <scope>NUCLEOTIDE SEQUENCE [LARGE SCALE GENOMIC DNA]</scope>
    <source>
        <strain evidence="3">MN2024</strain>
        <tissue evidence="3">Gills</tissue>
    </source>
</reference>
<protein>
    <submittedName>
        <fullName evidence="3">Uncharacterized protein</fullName>
    </submittedName>
</protein>
<dbReference type="AlphaFoldDB" id="A0ABD3WCP3"/>
<keyword evidence="5" id="KW-1185">Reference proteome</keyword>
<evidence type="ECO:0000313" key="4">
    <source>
        <dbReference type="EMBL" id="KAL3871173.1"/>
    </source>
</evidence>
<feature type="signal peptide" evidence="2">
    <location>
        <begin position="1"/>
        <end position="17"/>
    </location>
</feature>
<name>A0ABD3WCP3_SINWO</name>